<dbReference type="InterPro" id="IPR009003">
    <property type="entry name" value="Peptidase_S1_PA"/>
</dbReference>
<feature type="disulfide bond" evidence="2">
    <location>
        <begin position="82"/>
        <end position="100"/>
    </location>
</feature>
<dbReference type="InterPro" id="IPR035976">
    <property type="entry name" value="Sushi/SCR/CCP_sf"/>
</dbReference>
<proteinExistence type="evidence at transcript level"/>
<protein>
    <submittedName>
        <fullName evidence="7">Prostasin</fullName>
    </submittedName>
</protein>
<feature type="domain" description="Peptidase S1" evidence="5">
    <location>
        <begin position="379"/>
        <end position="631"/>
    </location>
</feature>
<dbReference type="PROSITE" id="PS01209">
    <property type="entry name" value="LDLRA_1"/>
    <property type="match status" value="3"/>
</dbReference>
<feature type="disulfide bond" evidence="2">
    <location>
        <begin position="167"/>
        <end position="179"/>
    </location>
</feature>
<dbReference type="PROSITE" id="PS50068">
    <property type="entry name" value="LDLRA_2"/>
    <property type="match status" value="4"/>
</dbReference>
<dbReference type="Gene3D" id="2.40.10.10">
    <property type="entry name" value="Trypsin-like serine proteases"/>
    <property type="match status" value="1"/>
</dbReference>
<dbReference type="PROSITE" id="PS50240">
    <property type="entry name" value="TRYPSIN_DOM"/>
    <property type="match status" value="1"/>
</dbReference>
<name>W8BSD7_CERCA</name>
<keyword evidence="4" id="KW-1133">Transmembrane helix</keyword>
<keyword evidence="1 2" id="KW-1015">Disulfide bond</keyword>
<keyword evidence="4" id="KW-0812">Transmembrane</keyword>
<feature type="disulfide bond" evidence="2">
    <location>
        <begin position="174"/>
        <end position="192"/>
    </location>
</feature>
<dbReference type="SUPFAM" id="SSF57424">
    <property type="entry name" value="LDL receptor-like module"/>
    <property type="match status" value="4"/>
</dbReference>
<dbReference type="Gene3D" id="4.10.400.10">
    <property type="entry name" value="Low-density Lipoprotein Receptor"/>
    <property type="match status" value="4"/>
</dbReference>
<dbReference type="SMART" id="SM00032">
    <property type="entry name" value="CCP"/>
    <property type="match status" value="2"/>
</dbReference>
<dbReference type="EMBL" id="GAMC01006737">
    <property type="protein sequence ID" value="JAB99818.1"/>
    <property type="molecule type" value="mRNA"/>
</dbReference>
<keyword evidence="4" id="KW-0472">Membrane</keyword>
<dbReference type="Gene3D" id="2.10.70.10">
    <property type="entry name" value="Complement Module, domain 1"/>
    <property type="match status" value="1"/>
</dbReference>
<dbReference type="SUPFAM" id="SSF57535">
    <property type="entry name" value="Complement control module/SCR domain"/>
    <property type="match status" value="1"/>
</dbReference>
<sequence>MLEFVIADFSYSTLINIYIIIIFGLITGRSLQQKECDWRCDDGECIDSEYLCDGMINCADGSDETIENCYGNSKCPTYAFRCAYGACIPGIKRCNNKQDCADNSDELKSICRMTVSEVEAAVRGSCGDAEMQCDSGECIDSDKVCDGIRHCPQGEDETLDKCAPFSCQSFAHRCAYGACIEGKAACNGTVECHDGSDESYALCGGTRKSSSTPPTRITTVPTIPSIEEFCKIPKNLPNVIITHGYLGTHLAMGTTVPTNTFVRFSCQSGYILDGKSYSLCKSDGWDSELPICTNSKYCNSNEIREGVSTIARCFYQKSEVPCEKILPGTTAEINCAIGYTRKHVTNTELHCTNDYKWDQERAPCELKCGYVQQKSISLAKYGTEINVTEAPWHVGIYSNLNERDFKRSCGGSIVSTRLVVSAAHCFWDDAVEAVYDKRLFKVSPARSASESISNEGYNVASIYVPSKYKSFNENYDGDMAIIKVAKPFIFSAYVRSICFRYQQQAAATVENGLNGYIVGWGITANSSNIDVFQKISVSTVSYYNCIEKLKINETHNYDLPTDKFCAIRSSSTGDICQGDSGSGFVRYIDGRYHLIGVISHAPWSQSRCALESLITLTNVQYYEEIQQNILNDEEQ</sequence>
<dbReference type="PANTHER" id="PTHR24252">
    <property type="entry name" value="ACROSIN-RELATED"/>
    <property type="match status" value="1"/>
</dbReference>
<dbReference type="GO" id="GO:0004252">
    <property type="term" value="F:serine-type endopeptidase activity"/>
    <property type="evidence" value="ECO:0007669"/>
    <property type="project" value="InterPro"/>
</dbReference>
<dbReference type="InterPro" id="IPR001254">
    <property type="entry name" value="Trypsin_dom"/>
</dbReference>
<feature type="domain" description="Sushi" evidence="6">
    <location>
        <begin position="228"/>
        <end position="294"/>
    </location>
</feature>
<dbReference type="InterPro" id="IPR036055">
    <property type="entry name" value="LDL_receptor-like_sf"/>
</dbReference>
<evidence type="ECO:0000259" key="5">
    <source>
        <dbReference type="PROSITE" id="PS50240"/>
    </source>
</evidence>
<feature type="transmembrane region" description="Helical" evidence="4">
    <location>
        <begin position="6"/>
        <end position="26"/>
    </location>
</feature>
<dbReference type="InterPro" id="IPR043504">
    <property type="entry name" value="Peptidase_S1_PA_chymotrypsin"/>
</dbReference>
<evidence type="ECO:0000259" key="6">
    <source>
        <dbReference type="PROSITE" id="PS50923"/>
    </source>
</evidence>
<dbReference type="GeneID" id="101453525"/>
<dbReference type="InterPro" id="IPR023415">
    <property type="entry name" value="LDLR_class-A_CS"/>
</dbReference>
<reference evidence="7" key="1">
    <citation type="submission" date="2013-07" db="EMBL/GenBank/DDBJ databases">
        <authorList>
            <person name="Geib S."/>
        </authorList>
    </citation>
    <scope>NUCLEOTIDE SEQUENCE</scope>
</reference>
<dbReference type="KEGG" id="ccat:101453525"/>
<dbReference type="PRINTS" id="PR00261">
    <property type="entry name" value="LDLRECEPTOR"/>
</dbReference>
<dbReference type="PANTHER" id="PTHR24252:SF7">
    <property type="entry name" value="HYALIN"/>
    <property type="match status" value="1"/>
</dbReference>
<reference evidence="7" key="2">
    <citation type="journal article" date="2014" name="BMC Genomics">
        <title>A genomic perspective to assessing quality of mass-reared SIT flies used in Mediterranean fruit fly (Ceratitis capitata) eradication in California.</title>
        <authorList>
            <person name="Calla B."/>
            <person name="Hall B."/>
            <person name="Hou S."/>
            <person name="Geib S.M."/>
        </authorList>
    </citation>
    <scope>NUCLEOTIDE SEQUENCE</scope>
</reference>
<dbReference type="PROSITE" id="PS50923">
    <property type="entry name" value="SUSHI"/>
    <property type="match status" value="1"/>
</dbReference>
<dbReference type="SUPFAM" id="SSF50494">
    <property type="entry name" value="Trypsin-like serine proteases"/>
    <property type="match status" value="1"/>
</dbReference>
<dbReference type="InterPro" id="IPR002172">
    <property type="entry name" value="LDrepeatLR_classA_rpt"/>
</dbReference>
<feature type="disulfide bond" evidence="2">
    <location>
        <begin position="133"/>
        <end position="151"/>
    </location>
</feature>
<dbReference type="Pfam" id="PF00057">
    <property type="entry name" value="Ldl_recept_a"/>
    <property type="match status" value="4"/>
</dbReference>
<dbReference type="EMBL" id="GAMC01006738">
    <property type="protein sequence ID" value="JAB99817.1"/>
    <property type="molecule type" value="mRNA"/>
</dbReference>
<feature type="disulfide bond" evidence="2">
    <location>
        <begin position="75"/>
        <end position="87"/>
    </location>
</feature>
<dbReference type="CDD" id="cd00112">
    <property type="entry name" value="LDLa"/>
    <property type="match status" value="4"/>
</dbReference>
<dbReference type="PROSITE" id="PS00134">
    <property type="entry name" value="TRYPSIN_HIS"/>
    <property type="match status" value="1"/>
</dbReference>
<organism evidence="7">
    <name type="scientific">Ceratitis capitata</name>
    <name type="common">Mediterranean fruit fly</name>
    <name type="synonym">Tephritis capitata</name>
    <dbReference type="NCBI Taxonomy" id="7213"/>
    <lineage>
        <taxon>Eukaryota</taxon>
        <taxon>Metazoa</taxon>
        <taxon>Ecdysozoa</taxon>
        <taxon>Arthropoda</taxon>
        <taxon>Hexapoda</taxon>
        <taxon>Insecta</taxon>
        <taxon>Pterygota</taxon>
        <taxon>Neoptera</taxon>
        <taxon>Endopterygota</taxon>
        <taxon>Diptera</taxon>
        <taxon>Brachycera</taxon>
        <taxon>Muscomorpha</taxon>
        <taxon>Tephritoidea</taxon>
        <taxon>Tephritidae</taxon>
        <taxon>Ceratitis</taxon>
        <taxon>Ceratitis</taxon>
    </lineage>
</organism>
<dbReference type="GO" id="GO:0006508">
    <property type="term" value="P:proteolysis"/>
    <property type="evidence" value="ECO:0007669"/>
    <property type="project" value="InterPro"/>
</dbReference>
<dbReference type="Pfam" id="PF00084">
    <property type="entry name" value="Sushi"/>
    <property type="match status" value="1"/>
</dbReference>
<dbReference type="InterPro" id="IPR000436">
    <property type="entry name" value="Sushi_SCR_CCP_dom"/>
</dbReference>
<dbReference type="InterPro" id="IPR018114">
    <property type="entry name" value="TRYPSIN_HIS"/>
</dbReference>
<feature type="disulfide bond" evidence="2">
    <location>
        <begin position="40"/>
        <end position="58"/>
    </location>
</feature>
<dbReference type="SMART" id="SM00192">
    <property type="entry name" value="LDLa"/>
    <property type="match status" value="4"/>
</dbReference>
<keyword evidence="3" id="KW-0768">Sushi</keyword>
<comment type="caution">
    <text evidence="3">Lacks conserved residue(s) required for the propagation of feature annotation.</text>
</comment>
<accession>W8BSD7</accession>
<evidence type="ECO:0000256" key="2">
    <source>
        <dbReference type="PROSITE-ProRule" id="PRU00124"/>
    </source>
</evidence>
<feature type="disulfide bond" evidence="2">
    <location>
        <begin position="126"/>
        <end position="138"/>
    </location>
</feature>
<evidence type="ECO:0000313" key="7">
    <source>
        <dbReference type="EMBL" id="JAB99818.1"/>
    </source>
</evidence>
<evidence type="ECO:0000256" key="3">
    <source>
        <dbReference type="PROSITE-ProRule" id="PRU00302"/>
    </source>
</evidence>
<evidence type="ECO:0000256" key="4">
    <source>
        <dbReference type="SAM" id="Phobius"/>
    </source>
</evidence>
<dbReference type="Pfam" id="PF00089">
    <property type="entry name" value="Trypsin"/>
    <property type="match status" value="1"/>
</dbReference>
<dbReference type="CDD" id="cd00033">
    <property type="entry name" value="CCP"/>
    <property type="match status" value="1"/>
</dbReference>
<dbReference type="SMART" id="SM00020">
    <property type="entry name" value="Tryp_SPc"/>
    <property type="match status" value="1"/>
</dbReference>
<gene>
    <name evidence="7" type="primary">PRSS8</name>
</gene>
<evidence type="ECO:0000256" key="1">
    <source>
        <dbReference type="ARBA" id="ARBA00023157"/>
    </source>
</evidence>
<dbReference type="AlphaFoldDB" id="W8BSD7"/>
<dbReference type="OrthoDB" id="2019384at2759"/>